<name>A0AAX0B5C0_CLOBE</name>
<gene>
    <name evidence="1" type="ORF">B0H41_003880</name>
</gene>
<dbReference type="RefSeq" id="WP_173711500.1">
    <property type="nucleotide sequence ID" value="NZ_CP107022.1"/>
</dbReference>
<organism evidence="1 2">
    <name type="scientific">Clostridium beijerinckii</name>
    <name type="common">Clostridium MP</name>
    <dbReference type="NCBI Taxonomy" id="1520"/>
    <lineage>
        <taxon>Bacteria</taxon>
        <taxon>Bacillati</taxon>
        <taxon>Bacillota</taxon>
        <taxon>Clostridia</taxon>
        <taxon>Eubacteriales</taxon>
        <taxon>Clostridiaceae</taxon>
        <taxon>Clostridium</taxon>
    </lineage>
</organism>
<comment type="caution">
    <text evidence="1">The sequence shown here is derived from an EMBL/GenBank/DDBJ whole genome shotgun (WGS) entry which is preliminary data.</text>
</comment>
<proteinExistence type="predicted"/>
<reference evidence="1" key="2">
    <citation type="journal article" date="2022" name="Nat. Biotechnol.">
        <title>Carbon-negative production of acetone and isopropanol by gas fermentation at industrial pilot scale.</title>
        <authorList>
            <person name="Liew F.E."/>
            <person name="Nogle R."/>
            <person name="Abdalla T."/>
            <person name="Rasor B.J."/>
            <person name="Canter C."/>
            <person name="Jensen R.O."/>
            <person name="Wang L."/>
            <person name="Strutz J."/>
            <person name="Chirania P."/>
            <person name="De Tissera S."/>
            <person name="Mueller A.P."/>
            <person name="Ruan Z."/>
            <person name="Gao A."/>
            <person name="Tran L."/>
            <person name="Engle N.L."/>
            <person name="Bromley J.C."/>
            <person name="Daniell J."/>
            <person name="Conrado R."/>
            <person name="Tschaplinski T.J."/>
            <person name="Giannone R.J."/>
            <person name="Hettich R.L."/>
            <person name="Karim A.S."/>
            <person name="Simpson S.D."/>
            <person name="Brown S.D."/>
            <person name="Leang C."/>
            <person name="Jewett M.C."/>
            <person name="Kopke M."/>
        </authorList>
    </citation>
    <scope>NUCLEOTIDE SEQUENCE</scope>
    <source>
        <strain evidence="1">DJ080</strain>
    </source>
</reference>
<dbReference type="Proteomes" id="UP001193748">
    <property type="component" value="Unassembled WGS sequence"/>
</dbReference>
<sequence length="240" mass="28393">MSRVKGIKNQGIMMETLKKIEECLNDWEEYEIENGDAYGYVLKLNKNKDIELRIYDEIECENCNYSVAIPNENITNIKDILKGFINSIYDQEINWRNSCLRANKGWYSRKHKSINLWLSREKEDKVLEISKQIAERYSNSKLLENQVSHYKTFVSHLYYVLNVLEEDWKLEEIRDKVLKRCQELNIQNVGCTFIKDEIIAYKHAENSDIISKATYMVDRQYCNIPTAVNEVVRKLSKEVA</sequence>
<protein>
    <submittedName>
        <fullName evidence="1">Uncharacterized protein</fullName>
    </submittedName>
</protein>
<dbReference type="AlphaFoldDB" id="A0AAX0B5C0"/>
<dbReference type="EMBL" id="JABSWW010000001">
    <property type="protein sequence ID" value="NRT90201.1"/>
    <property type="molecule type" value="Genomic_DNA"/>
</dbReference>
<accession>A0AAX0B5C0</accession>
<evidence type="ECO:0000313" key="2">
    <source>
        <dbReference type="Proteomes" id="UP001193748"/>
    </source>
</evidence>
<evidence type="ECO:0000313" key="1">
    <source>
        <dbReference type="EMBL" id="NRT90201.1"/>
    </source>
</evidence>
<reference evidence="1" key="1">
    <citation type="submission" date="2020-05" db="EMBL/GenBank/DDBJ databases">
        <authorList>
            <person name="Brown S."/>
            <person name="Huntemann M."/>
            <person name="Clum A."/>
            <person name="Spunde A."/>
            <person name="Palaniappan K."/>
            <person name="Ritter S."/>
            <person name="Mikhailova N."/>
            <person name="Chen I.-M."/>
            <person name="Stamatis D."/>
            <person name="Reddy T."/>
            <person name="O'Malley R."/>
            <person name="Daum C."/>
            <person name="Shapiro N."/>
            <person name="Ivanova N."/>
            <person name="Kyrpides N."/>
            <person name="Woyke T."/>
        </authorList>
    </citation>
    <scope>NUCLEOTIDE SEQUENCE</scope>
    <source>
        <strain evidence="1">DJ080</strain>
    </source>
</reference>